<evidence type="ECO:0000313" key="6">
    <source>
        <dbReference type="Proteomes" id="UP000199019"/>
    </source>
</evidence>
<evidence type="ECO:0000259" key="4">
    <source>
        <dbReference type="Pfam" id="PF01872"/>
    </source>
</evidence>
<dbReference type="InterPro" id="IPR024072">
    <property type="entry name" value="DHFR-like_dom_sf"/>
</dbReference>
<organism evidence="5 6">
    <name type="scientific">Pedococcus cremeus</name>
    <dbReference type="NCBI Taxonomy" id="587636"/>
    <lineage>
        <taxon>Bacteria</taxon>
        <taxon>Bacillati</taxon>
        <taxon>Actinomycetota</taxon>
        <taxon>Actinomycetes</taxon>
        <taxon>Micrococcales</taxon>
        <taxon>Intrasporangiaceae</taxon>
        <taxon>Pedococcus</taxon>
    </lineage>
</organism>
<keyword evidence="2" id="KW-0521">NADP</keyword>
<dbReference type="Gene3D" id="3.40.430.10">
    <property type="entry name" value="Dihydrofolate Reductase, subunit A"/>
    <property type="match status" value="1"/>
</dbReference>
<accession>A0A1H9TCR5</accession>
<name>A0A1H9TCR5_9MICO</name>
<gene>
    <name evidence="5" type="ORF">SAMN05216199_1528</name>
</gene>
<keyword evidence="3" id="KW-0560">Oxidoreductase</keyword>
<keyword evidence="6" id="KW-1185">Reference proteome</keyword>
<evidence type="ECO:0000256" key="1">
    <source>
        <dbReference type="ARBA" id="ARBA00005104"/>
    </source>
</evidence>
<protein>
    <submittedName>
        <fullName evidence="5">Pyrimidine reductase, riboflavin biosynthesis</fullName>
    </submittedName>
</protein>
<dbReference type="OrthoDB" id="5243299at2"/>
<dbReference type="GO" id="GO:0009231">
    <property type="term" value="P:riboflavin biosynthetic process"/>
    <property type="evidence" value="ECO:0007669"/>
    <property type="project" value="InterPro"/>
</dbReference>
<proteinExistence type="predicted"/>
<dbReference type="InterPro" id="IPR050765">
    <property type="entry name" value="Riboflavin_Biosynth_HTPR"/>
</dbReference>
<dbReference type="STRING" id="587636.SAMN05216199_1528"/>
<sequence length="244" mass="25192">MRLLLDATGRHAPCESLDDTALADLYAPPEGPWLRANFVSTLDGAATGANGRSGSINTEADGVVFRLLRRLSDVVVVGAGTVRTEGYTRLGADDGGPLPLAVVSNSAKVPEVLLSPAEGRGDVLLVTHGGAPGDALADARAALGADNVLLCGDDAVDLLDLRHRLEERGMPRVLTEGGPSLLGAMLAAGAVDELDLTWAPAVVGGEHPRIAHAPDLDVALSPLALVEQDGTVMGRWQVRRPEAG</sequence>
<dbReference type="InterPro" id="IPR002734">
    <property type="entry name" value="RibDG_C"/>
</dbReference>
<reference evidence="6" key="1">
    <citation type="submission" date="2016-10" db="EMBL/GenBank/DDBJ databases">
        <authorList>
            <person name="Varghese N."/>
            <person name="Submissions S."/>
        </authorList>
    </citation>
    <scope>NUCLEOTIDE SEQUENCE [LARGE SCALE GENOMIC DNA]</scope>
    <source>
        <strain evidence="6">CGMCC 1.6963</strain>
    </source>
</reference>
<evidence type="ECO:0000256" key="3">
    <source>
        <dbReference type="ARBA" id="ARBA00023002"/>
    </source>
</evidence>
<evidence type="ECO:0000256" key="2">
    <source>
        <dbReference type="ARBA" id="ARBA00022857"/>
    </source>
</evidence>
<comment type="pathway">
    <text evidence="1">Cofactor biosynthesis; riboflavin biosynthesis.</text>
</comment>
<dbReference type="Proteomes" id="UP000199019">
    <property type="component" value="Unassembled WGS sequence"/>
</dbReference>
<dbReference type="RefSeq" id="WP_091756864.1">
    <property type="nucleotide sequence ID" value="NZ_FOHB01000002.1"/>
</dbReference>
<dbReference type="PANTHER" id="PTHR38011">
    <property type="entry name" value="DIHYDROFOLATE REDUCTASE FAMILY PROTEIN (AFU_ORTHOLOGUE AFUA_8G06820)"/>
    <property type="match status" value="1"/>
</dbReference>
<dbReference type="AlphaFoldDB" id="A0A1H9TCR5"/>
<dbReference type="Pfam" id="PF01872">
    <property type="entry name" value="RibD_C"/>
    <property type="match status" value="1"/>
</dbReference>
<dbReference type="SUPFAM" id="SSF53597">
    <property type="entry name" value="Dihydrofolate reductase-like"/>
    <property type="match status" value="1"/>
</dbReference>
<dbReference type="PANTHER" id="PTHR38011:SF7">
    <property type="entry name" value="2,5-DIAMINO-6-RIBOSYLAMINO-4(3H)-PYRIMIDINONE 5'-PHOSPHATE REDUCTASE"/>
    <property type="match status" value="1"/>
</dbReference>
<evidence type="ECO:0000313" key="5">
    <source>
        <dbReference type="EMBL" id="SER94579.1"/>
    </source>
</evidence>
<dbReference type="EMBL" id="FOHB01000002">
    <property type="protein sequence ID" value="SER94579.1"/>
    <property type="molecule type" value="Genomic_DNA"/>
</dbReference>
<dbReference type="GO" id="GO:0008703">
    <property type="term" value="F:5-amino-6-(5-phosphoribosylamino)uracil reductase activity"/>
    <property type="evidence" value="ECO:0007669"/>
    <property type="project" value="InterPro"/>
</dbReference>
<feature type="domain" description="Bacterial bifunctional deaminase-reductase C-terminal" evidence="4">
    <location>
        <begin position="32"/>
        <end position="216"/>
    </location>
</feature>